<comment type="similarity">
    <text evidence="1">Belongs to the sigma-70 factor family. ECF subfamily.</text>
</comment>
<dbReference type="BioCyc" id="SESP1179773:BN6_RS41535-MONOMER"/>
<dbReference type="PANTHER" id="PTHR43133">
    <property type="entry name" value="RNA POLYMERASE ECF-TYPE SIGMA FACTO"/>
    <property type="match status" value="1"/>
</dbReference>
<gene>
    <name evidence="8" type="ordered locus">BN6_06670</name>
</gene>
<dbReference type="InterPro" id="IPR036388">
    <property type="entry name" value="WH-like_DNA-bd_sf"/>
</dbReference>
<evidence type="ECO:0000256" key="3">
    <source>
        <dbReference type="ARBA" id="ARBA00023082"/>
    </source>
</evidence>
<dbReference type="InterPro" id="IPR039425">
    <property type="entry name" value="RNA_pol_sigma-70-like"/>
</dbReference>
<reference evidence="8 9" key="1">
    <citation type="journal article" date="2012" name="BMC Genomics">
        <title>Complete genome sequence of Saccharothrix espanaensis DSM 44229T and comparison to the other completely sequenced Pseudonocardiaceae.</title>
        <authorList>
            <person name="Strobel T."/>
            <person name="Al-Dilaimi A."/>
            <person name="Blom J."/>
            <person name="Gessner A."/>
            <person name="Kalinowski J."/>
            <person name="Luzhetska M."/>
            <person name="Puhler A."/>
            <person name="Szczepanowski R."/>
            <person name="Bechthold A."/>
            <person name="Ruckert C."/>
        </authorList>
    </citation>
    <scope>NUCLEOTIDE SEQUENCE [LARGE SCALE GENOMIC DNA]</scope>
    <source>
        <strain evidence="9">ATCC 51144 / DSM 44229 / JCM 9112 / NBRC 15066 / NRRL 15764</strain>
    </source>
</reference>
<evidence type="ECO:0000256" key="4">
    <source>
        <dbReference type="ARBA" id="ARBA00023125"/>
    </source>
</evidence>
<dbReference type="EMBL" id="HE804045">
    <property type="protein sequence ID" value="CCH27995.1"/>
    <property type="molecule type" value="Genomic_DNA"/>
</dbReference>
<dbReference type="GO" id="GO:0006352">
    <property type="term" value="P:DNA-templated transcription initiation"/>
    <property type="evidence" value="ECO:0007669"/>
    <property type="project" value="InterPro"/>
</dbReference>
<dbReference type="GO" id="GO:0003677">
    <property type="term" value="F:DNA binding"/>
    <property type="evidence" value="ECO:0007669"/>
    <property type="project" value="UniProtKB-KW"/>
</dbReference>
<keyword evidence="2" id="KW-0805">Transcription regulation</keyword>
<evidence type="ECO:0000313" key="8">
    <source>
        <dbReference type="EMBL" id="CCH27995.1"/>
    </source>
</evidence>
<dbReference type="PANTHER" id="PTHR43133:SF8">
    <property type="entry name" value="RNA POLYMERASE SIGMA FACTOR HI_1459-RELATED"/>
    <property type="match status" value="1"/>
</dbReference>
<dbReference type="STRING" id="1179773.BN6_06670"/>
<dbReference type="SUPFAM" id="SSF88659">
    <property type="entry name" value="Sigma3 and sigma4 domains of RNA polymerase sigma factors"/>
    <property type="match status" value="1"/>
</dbReference>
<evidence type="ECO:0000256" key="1">
    <source>
        <dbReference type="ARBA" id="ARBA00010641"/>
    </source>
</evidence>
<dbReference type="KEGG" id="sesp:BN6_06670"/>
<dbReference type="Proteomes" id="UP000006281">
    <property type="component" value="Chromosome"/>
</dbReference>
<keyword evidence="9" id="KW-1185">Reference proteome</keyword>
<evidence type="ECO:0000313" key="9">
    <source>
        <dbReference type="Proteomes" id="UP000006281"/>
    </source>
</evidence>
<dbReference type="eggNOG" id="COG1595">
    <property type="taxonomic scope" value="Bacteria"/>
</dbReference>
<organism evidence="8 9">
    <name type="scientific">Saccharothrix espanaensis (strain ATCC 51144 / DSM 44229 / JCM 9112 / NBRC 15066 / NRRL 15764)</name>
    <dbReference type="NCBI Taxonomy" id="1179773"/>
    <lineage>
        <taxon>Bacteria</taxon>
        <taxon>Bacillati</taxon>
        <taxon>Actinomycetota</taxon>
        <taxon>Actinomycetes</taxon>
        <taxon>Pseudonocardiales</taxon>
        <taxon>Pseudonocardiaceae</taxon>
        <taxon>Saccharothrix</taxon>
    </lineage>
</organism>
<keyword evidence="3" id="KW-0731">Sigma factor</keyword>
<dbReference type="GO" id="GO:0016987">
    <property type="term" value="F:sigma factor activity"/>
    <property type="evidence" value="ECO:0007669"/>
    <property type="project" value="UniProtKB-KW"/>
</dbReference>
<dbReference type="InterPro" id="IPR013249">
    <property type="entry name" value="RNA_pol_sigma70_r4_t2"/>
</dbReference>
<sequence length="189" mass="21388">MALRTDPPFVDTRAHNRPQRGPMPDDPTFSEIEFRAEYGRVVAYLCYHGFARHIAEDAAAEAMAAAWEKKVKAGRRAGWVRVAAKRSAVRKVKDDPLRRLRAKGYLPPGAEDDGTHEYRAVEQHDELVAAMRSLPENQRAVMALFLDGLSPKEVAGRLRMPERTAYDLLKRARTHLRSVLVTNEKEGTR</sequence>
<evidence type="ECO:0000256" key="2">
    <source>
        <dbReference type="ARBA" id="ARBA00023015"/>
    </source>
</evidence>
<dbReference type="InterPro" id="IPR013324">
    <property type="entry name" value="RNA_pol_sigma_r3/r4-like"/>
</dbReference>
<accession>K0JNY5</accession>
<feature type="region of interest" description="Disordered" evidence="6">
    <location>
        <begin position="1"/>
        <end position="28"/>
    </location>
</feature>
<keyword evidence="5" id="KW-0804">Transcription</keyword>
<dbReference type="AlphaFoldDB" id="K0JNY5"/>
<name>K0JNY5_SACES</name>
<evidence type="ECO:0000259" key="7">
    <source>
        <dbReference type="Pfam" id="PF08281"/>
    </source>
</evidence>
<feature type="domain" description="RNA polymerase sigma factor 70 region 4 type 2" evidence="7">
    <location>
        <begin position="125"/>
        <end position="176"/>
    </location>
</feature>
<protein>
    <recommendedName>
        <fullName evidence="7">RNA polymerase sigma factor 70 region 4 type 2 domain-containing protein</fullName>
    </recommendedName>
</protein>
<dbReference type="PATRIC" id="fig|1179773.3.peg.671"/>
<dbReference type="HOGENOM" id="CLU_047691_15_7_11"/>
<dbReference type="Gene3D" id="1.10.10.10">
    <property type="entry name" value="Winged helix-like DNA-binding domain superfamily/Winged helix DNA-binding domain"/>
    <property type="match status" value="1"/>
</dbReference>
<dbReference type="Pfam" id="PF08281">
    <property type="entry name" value="Sigma70_r4_2"/>
    <property type="match status" value="1"/>
</dbReference>
<evidence type="ECO:0000256" key="6">
    <source>
        <dbReference type="SAM" id="MobiDB-lite"/>
    </source>
</evidence>
<proteinExistence type="inferred from homology"/>
<evidence type="ECO:0000256" key="5">
    <source>
        <dbReference type="ARBA" id="ARBA00023163"/>
    </source>
</evidence>
<keyword evidence="4" id="KW-0238">DNA-binding</keyword>